<dbReference type="AlphaFoldDB" id="A0A1D3UBD7"/>
<proteinExistence type="predicted"/>
<dbReference type="Proteomes" id="UP000182057">
    <property type="component" value="Unassembled WGS sequence"/>
</dbReference>
<sequence>MRFRQIETSAKAVPSTQYLLLSDFCGLLDQNIRYKGSDLTYFLFISPFI</sequence>
<dbReference type="EMBL" id="FMMM01000001">
    <property type="protein sequence ID" value="SCQ17564.1"/>
    <property type="molecule type" value="Genomic_DNA"/>
</dbReference>
<gene>
    <name evidence="1" type="ORF">TFUB20_00057</name>
</gene>
<organism evidence="1 2">
    <name type="scientific">Tannerella forsythia</name>
    <name type="common">Bacteroides forsythus</name>
    <dbReference type="NCBI Taxonomy" id="28112"/>
    <lineage>
        <taxon>Bacteria</taxon>
        <taxon>Pseudomonadati</taxon>
        <taxon>Bacteroidota</taxon>
        <taxon>Bacteroidia</taxon>
        <taxon>Bacteroidales</taxon>
        <taxon>Tannerellaceae</taxon>
        <taxon>Tannerella</taxon>
    </lineage>
</organism>
<reference evidence="1 2" key="1">
    <citation type="submission" date="2016-09" db="EMBL/GenBank/DDBJ databases">
        <authorList>
            <person name="Capua I."/>
            <person name="De Benedictis P."/>
            <person name="Joannis T."/>
            <person name="Lombin L.H."/>
            <person name="Cattoli G."/>
        </authorList>
    </citation>
    <scope>NUCLEOTIDE SEQUENCE [LARGE SCALE GENOMIC DNA]</scope>
    <source>
        <strain evidence="1 2">UB20</strain>
    </source>
</reference>
<protein>
    <submittedName>
        <fullName evidence="1">Uncharacterized protein</fullName>
    </submittedName>
</protein>
<evidence type="ECO:0000313" key="1">
    <source>
        <dbReference type="EMBL" id="SCQ17564.1"/>
    </source>
</evidence>
<evidence type="ECO:0000313" key="2">
    <source>
        <dbReference type="Proteomes" id="UP000182057"/>
    </source>
</evidence>
<accession>A0A1D3UBD7</accession>
<name>A0A1D3UBD7_TANFO</name>